<keyword evidence="1" id="KW-0812">Transmembrane</keyword>
<accession>A0A6L6PN14</accession>
<proteinExistence type="predicted"/>
<comment type="caution">
    <text evidence="2">The sequence shown here is derived from an EMBL/GenBank/DDBJ whole genome shotgun (WGS) entry which is preliminary data.</text>
</comment>
<dbReference type="OrthoDB" id="8705533at2"/>
<gene>
    <name evidence="2" type="ORF">GM676_20860</name>
</gene>
<feature type="transmembrane region" description="Helical" evidence="1">
    <location>
        <begin position="6"/>
        <end position="28"/>
    </location>
</feature>
<evidence type="ECO:0000256" key="1">
    <source>
        <dbReference type="SAM" id="Phobius"/>
    </source>
</evidence>
<organism evidence="2 3">
    <name type="scientific">Duganella radicis</name>
    <dbReference type="NCBI Taxonomy" id="551988"/>
    <lineage>
        <taxon>Bacteria</taxon>
        <taxon>Pseudomonadati</taxon>
        <taxon>Pseudomonadota</taxon>
        <taxon>Betaproteobacteria</taxon>
        <taxon>Burkholderiales</taxon>
        <taxon>Oxalobacteraceae</taxon>
        <taxon>Telluria group</taxon>
        <taxon>Duganella</taxon>
    </lineage>
</organism>
<dbReference type="EMBL" id="WNKY01000027">
    <property type="protein sequence ID" value="MTV40021.1"/>
    <property type="molecule type" value="Genomic_DNA"/>
</dbReference>
<dbReference type="AlphaFoldDB" id="A0A6L6PN14"/>
<evidence type="ECO:0000313" key="3">
    <source>
        <dbReference type="Proteomes" id="UP000475582"/>
    </source>
</evidence>
<protein>
    <submittedName>
        <fullName evidence="2">DUF3304 domain-containing protein</fullName>
    </submittedName>
</protein>
<evidence type="ECO:0000313" key="2">
    <source>
        <dbReference type="EMBL" id="MTV40021.1"/>
    </source>
</evidence>
<name>A0A6L6PN14_9BURK</name>
<dbReference type="Proteomes" id="UP000475582">
    <property type="component" value="Unassembled WGS sequence"/>
</dbReference>
<dbReference type="PROSITE" id="PS51257">
    <property type="entry name" value="PROKAR_LIPOPROTEIN"/>
    <property type="match status" value="1"/>
</dbReference>
<keyword evidence="1" id="KW-1133">Transmembrane helix</keyword>
<reference evidence="2 3" key="1">
    <citation type="submission" date="2019-11" db="EMBL/GenBank/DDBJ databases">
        <title>Type strains purchased from KCTC, JCM and DSMZ.</title>
        <authorList>
            <person name="Lu H."/>
        </authorList>
    </citation>
    <scope>NUCLEOTIDE SEQUENCE [LARGE SCALE GENOMIC DNA]</scope>
    <source>
        <strain evidence="2 3">KCTC 22382</strain>
    </source>
</reference>
<keyword evidence="1" id="KW-0472">Membrane</keyword>
<sequence length="229" mass="25941">MAKLGSLMGVSVIYRIFLWLAVLFLAGCDGPEKDLRWRQNQLQQTLNTSVYNYTDSNVTEVYFKFANLPFKIEEAAYAGPVYFRNASQTTMDNGQTVYYSSSACCFYWDKSVQPPVSLRVVWQVVYDLDLFEGESGRFDHRASRAAAPGSRWCELVVPVRAPYPAQFDNLRLHFLRDGAVVALVGDGKLEQPLPSAEVAVHAMTLPKGSHCQHEIDNPWYGIPRKPHRE</sequence>
<dbReference type="RefSeq" id="WP_155465831.1">
    <property type="nucleotide sequence ID" value="NZ_WNKY01000027.1"/>
</dbReference>
<keyword evidence="3" id="KW-1185">Reference proteome</keyword>